<dbReference type="Pfam" id="PF01060">
    <property type="entry name" value="TTR-52"/>
    <property type="match status" value="3"/>
</dbReference>
<dbReference type="Proteomes" id="UP000024404">
    <property type="component" value="Unassembled WGS sequence"/>
</dbReference>
<dbReference type="EMBL" id="CMVM020000261">
    <property type="status" value="NOT_ANNOTATED_CDS"/>
    <property type="molecule type" value="Genomic_DNA"/>
</dbReference>
<comment type="similarity">
    <text evidence="2">Belongs to the nematode transthyretin-like family.</text>
</comment>
<accession>A0A8R1U0F7</accession>
<protein>
    <submittedName>
        <fullName evidence="6">Uncharacterized protein</fullName>
    </submittedName>
</protein>
<dbReference type="PANTHER" id="PTHR21700">
    <property type="entry name" value="TRANSTHYRETIN-LIKE FAMILY PROTEIN-RELATED"/>
    <property type="match status" value="1"/>
</dbReference>
<dbReference type="PANTHER" id="PTHR21700:SF30">
    <property type="entry name" value="TRANSTHYRETIN-LIKE FAMILY PROTEIN"/>
    <property type="match status" value="1"/>
</dbReference>
<comment type="subcellular location">
    <subcellularLocation>
        <location evidence="1">Secreted</location>
    </subcellularLocation>
</comment>
<keyword evidence="4 5" id="KW-0732">Signal</keyword>
<dbReference type="Gene3D" id="2.60.40.3330">
    <property type="match status" value="3"/>
</dbReference>
<feature type="signal peptide" evidence="5">
    <location>
        <begin position="1"/>
        <end position="19"/>
    </location>
</feature>
<dbReference type="InterPro" id="IPR001534">
    <property type="entry name" value="Transthyretin-like"/>
</dbReference>
<dbReference type="GO" id="GO:0005576">
    <property type="term" value="C:extracellular region"/>
    <property type="evidence" value="ECO:0007669"/>
    <property type="project" value="UniProtKB-SubCell"/>
</dbReference>
<feature type="chain" id="PRO_5035877306" evidence="5">
    <location>
        <begin position="20"/>
        <end position="365"/>
    </location>
</feature>
<keyword evidence="7" id="KW-1185">Reference proteome</keyword>
<proteinExistence type="inferred from homology"/>
<dbReference type="GO" id="GO:0009986">
    <property type="term" value="C:cell surface"/>
    <property type="evidence" value="ECO:0007669"/>
    <property type="project" value="InterPro"/>
</dbReference>
<name>A0A8R1U0F7_ONCVO</name>
<organism evidence="6 7">
    <name type="scientific">Onchocerca volvulus</name>
    <dbReference type="NCBI Taxonomy" id="6282"/>
    <lineage>
        <taxon>Eukaryota</taxon>
        <taxon>Metazoa</taxon>
        <taxon>Ecdysozoa</taxon>
        <taxon>Nematoda</taxon>
        <taxon>Chromadorea</taxon>
        <taxon>Rhabditida</taxon>
        <taxon>Spirurina</taxon>
        <taxon>Spiruromorpha</taxon>
        <taxon>Filarioidea</taxon>
        <taxon>Onchocercidae</taxon>
        <taxon>Onchocerca</taxon>
    </lineage>
</organism>
<keyword evidence="3" id="KW-0964">Secreted</keyword>
<evidence type="ECO:0000256" key="5">
    <source>
        <dbReference type="SAM" id="SignalP"/>
    </source>
</evidence>
<dbReference type="SMR" id="A0A8R1U0F7"/>
<dbReference type="EnsemblMetazoa" id="OVOC9325.1">
    <property type="protein sequence ID" value="OVOC9325.1"/>
    <property type="gene ID" value="WBGene00246134"/>
</dbReference>
<dbReference type="InterPro" id="IPR038479">
    <property type="entry name" value="Transthyretin-like_sf"/>
</dbReference>
<dbReference type="AlphaFoldDB" id="A0A8R1U0F7"/>
<evidence type="ECO:0000256" key="1">
    <source>
        <dbReference type="ARBA" id="ARBA00004613"/>
    </source>
</evidence>
<evidence type="ECO:0000313" key="7">
    <source>
        <dbReference type="Proteomes" id="UP000024404"/>
    </source>
</evidence>
<sequence>MIFCYIIVLLGIATFSVNAGVIGSIQGVTVTGRLACGTKSVRDVEVQLWEEDTGDPDDLLNSTRSDEKGAFEVYGEDKEVTAIEPYLVIKHSCDNGVINPACTITDEYPVPKEFIGKTYDMHIVRSDHDNDNFTRAMFINCMLLLSFSIVSTFAMGSIKNVTVKGQVACSDRSQKDVEIQLWERDTLDPDDLLNTTKTDARGNFKIYGEENEVNNIEPYLIIVHSCDGGVVNPNAFPILFQIADLLLNSIHILPTSKYFLQGCGDRALKNVLVELYEDDTIDPDDLLNATKSNSKGYFIIYGEECEVGGIEPYLRITHNCEDGALSENCIITDDFPIPTNKIGSVYNMGIVSLNIARKNHIKNCR</sequence>
<reference evidence="6" key="2">
    <citation type="submission" date="2022-06" db="UniProtKB">
        <authorList>
            <consortium name="EnsemblMetazoa"/>
        </authorList>
    </citation>
    <scope>IDENTIFICATION</scope>
</reference>
<evidence type="ECO:0000256" key="4">
    <source>
        <dbReference type="ARBA" id="ARBA00022729"/>
    </source>
</evidence>
<reference evidence="7" key="1">
    <citation type="submission" date="2013-10" db="EMBL/GenBank/DDBJ databases">
        <title>Genome sequencing of Onchocerca volvulus.</title>
        <authorList>
            <person name="Cotton J."/>
            <person name="Tsai J."/>
            <person name="Stanley E."/>
            <person name="Tracey A."/>
            <person name="Holroyd N."/>
            <person name="Lustigman S."/>
            <person name="Berriman M."/>
        </authorList>
    </citation>
    <scope>NUCLEOTIDE SEQUENCE</scope>
</reference>
<evidence type="ECO:0000256" key="3">
    <source>
        <dbReference type="ARBA" id="ARBA00022525"/>
    </source>
</evidence>
<dbReference type="OMA" id="RCKERTR"/>
<evidence type="ECO:0000256" key="2">
    <source>
        <dbReference type="ARBA" id="ARBA00010112"/>
    </source>
</evidence>
<evidence type="ECO:0000313" key="6">
    <source>
        <dbReference type="EnsemblMetazoa" id="OVOC9325.1"/>
    </source>
</evidence>